<comment type="caution">
    <text evidence="1">The sequence shown here is derived from an EMBL/GenBank/DDBJ whole genome shotgun (WGS) entry which is preliminary data.</text>
</comment>
<gene>
    <name evidence="1" type="ORF">V1525DRAFT_391918</name>
</gene>
<dbReference type="EMBL" id="MU971540">
    <property type="protein sequence ID" value="KAK9233969.1"/>
    <property type="molecule type" value="Genomic_DNA"/>
</dbReference>
<organism evidence="1 2">
    <name type="scientific">Lipomyces kononenkoae</name>
    <name type="common">Yeast</name>
    <dbReference type="NCBI Taxonomy" id="34357"/>
    <lineage>
        <taxon>Eukaryota</taxon>
        <taxon>Fungi</taxon>
        <taxon>Dikarya</taxon>
        <taxon>Ascomycota</taxon>
        <taxon>Saccharomycotina</taxon>
        <taxon>Lipomycetes</taxon>
        <taxon>Lipomycetales</taxon>
        <taxon>Lipomycetaceae</taxon>
        <taxon>Lipomyces</taxon>
    </lineage>
</organism>
<reference evidence="2" key="1">
    <citation type="journal article" date="2024" name="Front. Bioeng. Biotechnol.">
        <title>Genome-scale model development and genomic sequencing of the oleaginous clade Lipomyces.</title>
        <authorList>
            <person name="Czajka J.J."/>
            <person name="Han Y."/>
            <person name="Kim J."/>
            <person name="Mondo S.J."/>
            <person name="Hofstad B.A."/>
            <person name="Robles A."/>
            <person name="Haridas S."/>
            <person name="Riley R."/>
            <person name="LaButti K."/>
            <person name="Pangilinan J."/>
            <person name="Andreopoulos W."/>
            <person name="Lipzen A."/>
            <person name="Yan J."/>
            <person name="Wang M."/>
            <person name="Ng V."/>
            <person name="Grigoriev I.V."/>
            <person name="Spatafora J.W."/>
            <person name="Magnuson J.K."/>
            <person name="Baker S.E."/>
            <person name="Pomraning K.R."/>
        </authorList>
    </citation>
    <scope>NUCLEOTIDE SEQUENCE [LARGE SCALE GENOMIC DNA]</scope>
    <source>
        <strain evidence="2">CBS 7786</strain>
    </source>
</reference>
<accession>A0ACC3SS83</accession>
<dbReference type="Proteomes" id="UP001433508">
    <property type="component" value="Unassembled WGS sequence"/>
</dbReference>
<evidence type="ECO:0000313" key="2">
    <source>
        <dbReference type="Proteomes" id="UP001433508"/>
    </source>
</evidence>
<evidence type="ECO:0000313" key="1">
    <source>
        <dbReference type="EMBL" id="KAK9233969.1"/>
    </source>
</evidence>
<keyword evidence="2" id="KW-1185">Reference proteome</keyword>
<sequence>MVMQTYEKLKARRFEMDVSSHWDVLHCIAPSYTIIKSTNMIQEEPTPQTDPDAIDDIVIQLPSWRKLLILFSVCWMGLPVIFWCTGSLTATPELAADFSSTPENINWINAGVLVAMALSSLIWLPTATLIGRKKAIIAAQYYAPVRLGARQTILADVFEPTVRGTAVGVFLGSCVSANSIGSAIVTFTSWRVIYGLEAGMSFLSMVLMFFFAPEDIQIENGRIETGVQGWYQTRHPIKLNPKDIFRQFAYPRVLLANLTCGLLAFNQFGLLSSIRHIINPYFNLTSPLSSWLFYLAPGAGFLIGSIIGGKFSDITVRRYIRKRNNIRLAEDRLNSSLLWILVVLPLGALINGWSLEKDLRRMVLPVISSFVYGFGLMTSFSGLNTYSGEASPAFRAAVISSKCLTQYVCSAGSVGGVVLMIDSIGTGWAFTVSVFVLAIARLPILRK</sequence>
<proteinExistence type="predicted"/>
<protein>
    <submittedName>
        <fullName evidence="1">Major facilitator superfamily domain-containing protein</fullName>
    </submittedName>
</protein>
<name>A0ACC3SS83_LIPKO</name>